<dbReference type="RefSeq" id="WP_200608703.1">
    <property type="nucleotide sequence ID" value="NZ_JAEHHL010000002.1"/>
</dbReference>
<name>A0A8J7M681_9RHOB</name>
<sequence length="75" mass="8318">MVDFKKAPDGTGARMSDLIQVQANQTTIESAPQGLFTLEQWFIIAMAGMAISLLMLVAGLVLAWRRKRRRKIAGQ</sequence>
<proteinExistence type="predicted"/>
<keyword evidence="3" id="KW-1185">Reference proteome</keyword>
<dbReference type="EMBL" id="JAEHHL010000002">
    <property type="protein sequence ID" value="MBK0398950.1"/>
    <property type="molecule type" value="Genomic_DNA"/>
</dbReference>
<evidence type="ECO:0000256" key="1">
    <source>
        <dbReference type="SAM" id="Phobius"/>
    </source>
</evidence>
<evidence type="ECO:0000313" key="2">
    <source>
        <dbReference type="EMBL" id="MBK0398950.1"/>
    </source>
</evidence>
<evidence type="ECO:0000313" key="3">
    <source>
        <dbReference type="Proteomes" id="UP000655420"/>
    </source>
</evidence>
<accession>A0A8J7M681</accession>
<comment type="caution">
    <text evidence="2">The sequence shown here is derived from an EMBL/GenBank/DDBJ whole genome shotgun (WGS) entry which is preliminary data.</text>
</comment>
<reference evidence="2" key="1">
    <citation type="submission" date="2020-12" db="EMBL/GenBank/DDBJ databases">
        <title>Bacterial taxonomy.</title>
        <authorList>
            <person name="Pan X."/>
        </authorList>
    </citation>
    <scope>NUCLEOTIDE SEQUENCE</scope>
    <source>
        <strain evidence="2">M0105</strain>
    </source>
</reference>
<keyword evidence="1" id="KW-0472">Membrane</keyword>
<protein>
    <submittedName>
        <fullName evidence="2">Uncharacterized protein</fullName>
    </submittedName>
</protein>
<keyword evidence="1" id="KW-1133">Transmembrane helix</keyword>
<gene>
    <name evidence="2" type="ORF">H0I76_07095</name>
</gene>
<dbReference type="Proteomes" id="UP000655420">
    <property type="component" value="Unassembled WGS sequence"/>
</dbReference>
<keyword evidence="1" id="KW-0812">Transmembrane</keyword>
<dbReference type="AlphaFoldDB" id="A0A8J7M681"/>
<organism evidence="2 3">
    <name type="scientific">Thermohalobaculum xanthum</name>
    <dbReference type="NCBI Taxonomy" id="2753746"/>
    <lineage>
        <taxon>Bacteria</taxon>
        <taxon>Pseudomonadati</taxon>
        <taxon>Pseudomonadota</taxon>
        <taxon>Alphaproteobacteria</taxon>
        <taxon>Rhodobacterales</taxon>
        <taxon>Paracoccaceae</taxon>
        <taxon>Thermohalobaculum</taxon>
    </lineage>
</organism>
<feature type="transmembrane region" description="Helical" evidence="1">
    <location>
        <begin position="41"/>
        <end position="64"/>
    </location>
</feature>